<evidence type="ECO:0000256" key="4">
    <source>
        <dbReference type="ARBA" id="ARBA00023125"/>
    </source>
</evidence>
<dbReference type="InterPro" id="IPR000943">
    <property type="entry name" value="RNA_pol_sigma70"/>
</dbReference>
<keyword evidence="5" id="KW-0804">Transcription</keyword>
<protein>
    <submittedName>
        <fullName evidence="7">Sigma-70 family RNA polymerase sigma factor</fullName>
    </submittedName>
</protein>
<evidence type="ECO:0000256" key="1">
    <source>
        <dbReference type="ARBA" id="ARBA00007788"/>
    </source>
</evidence>
<dbReference type="GO" id="GO:0016987">
    <property type="term" value="F:sigma factor activity"/>
    <property type="evidence" value="ECO:0007669"/>
    <property type="project" value="UniProtKB-KW"/>
</dbReference>
<dbReference type="CDD" id="cd06171">
    <property type="entry name" value="Sigma70_r4"/>
    <property type="match status" value="1"/>
</dbReference>
<dbReference type="NCBIfam" id="NF005143">
    <property type="entry name" value="PRK06596.1"/>
    <property type="match status" value="1"/>
</dbReference>
<reference evidence="7" key="1">
    <citation type="journal article" date="2020" name="mSystems">
        <title>Genome- and Community-Level Interaction Insights into Carbon Utilization and Element Cycling Functions of Hydrothermarchaeota in Hydrothermal Sediment.</title>
        <authorList>
            <person name="Zhou Z."/>
            <person name="Liu Y."/>
            <person name="Xu W."/>
            <person name="Pan J."/>
            <person name="Luo Z.H."/>
            <person name="Li M."/>
        </authorList>
    </citation>
    <scope>NUCLEOTIDE SEQUENCE [LARGE SCALE GENOMIC DNA]</scope>
    <source>
        <strain evidence="7">SpSt-769</strain>
    </source>
</reference>
<accession>A0A7C4AQI5</accession>
<dbReference type="SUPFAM" id="SSF88659">
    <property type="entry name" value="Sigma3 and sigma4 domains of RNA polymerase sigma factors"/>
    <property type="match status" value="1"/>
</dbReference>
<evidence type="ECO:0000256" key="3">
    <source>
        <dbReference type="ARBA" id="ARBA00023082"/>
    </source>
</evidence>
<sequence>MNYPVLSNNLESFLAQVREIKPLSAEREFELAVRYREHGDIEAAHELVVSHLPFVVKVAFQYRHYMLPVQDLIQEGAIGLMKAVKRFDPYKGYRLVSFAIWWIKAYIKNFILKSWSLVKLGTTQAQRKLFFRIGDIGEHLDDAEREARISDLAEELKVKEDEVIEVEARVKARERSLNESFGEDRDMTPLELLEDTAPNQEAALIEREEMVNLESVTKKALKKLDSRERFIISKRFMEDEPWTLQRIGDHFGTSRERIRQLESRALSKLRKEIGPVLLEGAPAAA</sequence>
<dbReference type="PROSITE" id="PS00715">
    <property type="entry name" value="SIGMA70_1"/>
    <property type="match status" value="1"/>
</dbReference>
<name>A0A7C4AQI5_9BACT</name>
<dbReference type="Pfam" id="PF04542">
    <property type="entry name" value="Sigma70_r2"/>
    <property type="match status" value="1"/>
</dbReference>
<dbReference type="InterPro" id="IPR007627">
    <property type="entry name" value="RNA_pol_sigma70_r2"/>
</dbReference>
<dbReference type="GO" id="GO:0003677">
    <property type="term" value="F:DNA binding"/>
    <property type="evidence" value="ECO:0007669"/>
    <property type="project" value="UniProtKB-KW"/>
</dbReference>
<proteinExistence type="inferred from homology"/>
<keyword evidence="3" id="KW-0731">Sigma factor</keyword>
<dbReference type="InterPro" id="IPR013324">
    <property type="entry name" value="RNA_pol_sigma_r3/r4-like"/>
</dbReference>
<dbReference type="InterPro" id="IPR007630">
    <property type="entry name" value="RNA_pol_sigma70_r4"/>
</dbReference>
<evidence type="ECO:0000259" key="6">
    <source>
        <dbReference type="PROSITE" id="PS00715"/>
    </source>
</evidence>
<keyword evidence="4" id="KW-0238">DNA-binding</keyword>
<evidence type="ECO:0000256" key="5">
    <source>
        <dbReference type="ARBA" id="ARBA00023163"/>
    </source>
</evidence>
<evidence type="ECO:0000256" key="2">
    <source>
        <dbReference type="ARBA" id="ARBA00023015"/>
    </source>
</evidence>
<comment type="similarity">
    <text evidence="1">Belongs to the sigma-70 factor family.</text>
</comment>
<dbReference type="Pfam" id="PF04545">
    <property type="entry name" value="Sigma70_r4"/>
    <property type="match status" value="1"/>
</dbReference>
<evidence type="ECO:0000313" key="7">
    <source>
        <dbReference type="EMBL" id="HGH59882.1"/>
    </source>
</evidence>
<dbReference type="PANTHER" id="PTHR30376:SF3">
    <property type="entry name" value="RNA POLYMERASE SIGMA FACTOR RPOH"/>
    <property type="match status" value="1"/>
</dbReference>
<dbReference type="PANTHER" id="PTHR30376">
    <property type="entry name" value="SIGMA FACTOR RPOH HEAT SHOCK RELATED"/>
    <property type="match status" value="1"/>
</dbReference>
<dbReference type="InterPro" id="IPR013325">
    <property type="entry name" value="RNA_pol_sigma_r2"/>
</dbReference>
<dbReference type="InterPro" id="IPR014284">
    <property type="entry name" value="RNA_pol_sigma-70_dom"/>
</dbReference>
<feature type="domain" description="RNA polymerase sigma-70" evidence="6">
    <location>
        <begin position="71"/>
        <end position="84"/>
    </location>
</feature>
<dbReference type="Gene3D" id="1.20.120.1810">
    <property type="match status" value="1"/>
</dbReference>
<dbReference type="PIRSF" id="PIRSF000770">
    <property type="entry name" value="RNA_pol_sigma-SigE/K"/>
    <property type="match status" value="1"/>
</dbReference>
<dbReference type="PRINTS" id="PR00046">
    <property type="entry name" value="SIGMA70FCT"/>
</dbReference>
<dbReference type="EMBL" id="DTGT01000034">
    <property type="protein sequence ID" value="HGH59882.1"/>
    <property type="molecule type" value="Genomic_DNA"/>
</dbReference>
<dbReference type="GO" id="GO:0006352">
    <property type="term" value="P:DNA-templated transcription initiation"/>
    <property type="evidence" value="ECO:0007669"/>
    <property type="project" value="InterPro"/>
</dbReference>
<dbReference type="NCBIfam" id="TIGR02937">
    <property type="entry name" value="sigma70-ECF"/>
    <property type="match status" value="1"/>
</dbReference>
<organism evidence="7">
    <name type="scientific">Desulfomonile tiedjei</name>
    <dbReference type="NCBI Taxonomy" id="2358"/>
    <lineage>
        <taxon>Bacteria</taxon>
        <taxon>Pseudomonadati</taxon>
        <taxon>Thermodesulfobacteriota</taxon>
        <taxon>Desulfomonilia</taxon>
        <taxon>Desulfomonilales</taxon>
        <taxon>Desulfomonilaceae</taxon>
        <taxon>Desulfomonile</taxon>
    </lineage>
</organism>
<dbReference type="SUPFAM" id="SSF88946">
    <property type="entry name" value="Sigma2 domain of RNA polymerase sigma factors"/>
    <property type="match status" value="1"/>
</dbReference>
<gene>
    <name evidence="7" type="ORF">ENV54_01140</name>
</gene>
<keyword evidence="2" id="KW-0805">Transcription regulation</keyword>
<dbReference type="AlphaFoldDB" id="A0A7C4AQI5"/>
<dbReference type="InterPro" id="IPR050813">
    <property type="entry name" value="Sigma-70_Factor"/>
</dbReference>
<dbReference type="Gene3D" id="1.20.140.160">
    <property type="match status" value="1"/>
</dbReference>
<comment type="caution">
    <text evidence="7">The sequence shown here is derived from an EMBL/GenBank/DDBJ whole genome shotgun (WGS) entry which is preliminary data.</text>
</comment>